<evidence type="ECO:0000256" key="7">
    <source>
        <dbReference type="ARBA" id="ARBA00022692"/>
    </source>
</evidence>
<keyword evidence="6" id="KW-1003">Cell membrane</keyword>
<dbReference type="AlphaFoldDB" id="A0A6G8RTK3"/>
<sequence length="194" mass="22484">MSKLEISAFILNVLGVWLTSKQYRICWLINIVAVLLYAIIFYEVNLYADASLQVVFVLMQLYGWYSWSKKANQTQAVVDPSYIPQKVLIYSIVTGVVFGLILGSGFATWTQAELPWLDSMLASFSLVASYWAAKKYIETWSLWCVVDTLYVGMFIHKSLYVTALLYFIFIVLALNGWRMWRHHYQTQNRMASQI</sequence>
<evidence type="ECO:0000256" key="10">
    <source>
        <dbReference type="SAM" id="Phobius"/>
    </source>
</evidence>
<feature type="transmembrane region" description="Helical" evidence="10">
    <location>
        <begin position="50"/>
        <end position="67"/>
    </location>
</feature>
<reference evidence="11 12" key="1">
    <citation type="submission" date="2020-03" db="EMBL/GenBank/DDBJ databases">
        <authorList>
            <person name="Zhu W."/>
        </authorList>
    </citation>
    <scope>NUCLEOTIDE SEQUENCE [LARGE SCALE GENOMIC DNA]</scope>
    <source>
        <strain evidence="11 12">323-1</strain>
    </source>
</reference>
<comment type="subcellular location">
    <subcellularLocation>
        <location evidence="2">Cell membrane</location>
        <topology evidence="2">Multi-pass membrane protein</topology>
    </subcellularLocation>
</comment>
<keyword evidence="7 10" id="KW-0812">Transmembrane</keyword>
<feature type="transmembrane region" description="Helical" evidence="10">
    <location>
        <begin position="163"/>
        <end position="180"/>
    </location>
</feature>
<keyword evidence="8 10" id="KW-1133">Transmembrane helix</keyword>
<feature type="transmembrane region" description="Helical" evidence="10">
    <location>
        <begin position="25"/>
        <end position="44"/>
    </location>
</feature>
<comment type="function">
    <text evidence="1">Required for nicotinamide riboside transport across the inner membrane.</text>
</comment>
<keyword evidence="5" id="KW-0813">Transport</keyword>
<dbReference type="KEGG" id="asha:G8E00_04330"/>
<evidence type="ECO:0000256" key="8">
    <source>
        <dbReference type="ARBA" id="ARBA00022989"/>
    </source>
</evidence>
<evidence type="ECO:0000256" key="6">
    <source>
        <dbReference type="ARBA" id="ARBA00022475"/>
    </source>
</evidence>
<name>A0A6G8RTK3_9GAMM</name>
<dbReference type="InterPro" id="IPR006419">
    <property type="entry name" value="NMN_transpt_PnuC"/>
</dbReference>
<feature type="transmembrane region" description="Helical" evidence="10">
    <location>
        <begin position="87"/>
        <end position="109"/>
    </location>
</feature>
<proteinExistence type="inferred from homology"/>
<dbReference type="PANTHER" id="PTHR36122">
    <property type="entry name" value="NICOTINAMIDE RIBOSIDE TRANSPORTER PNUC"/>
    <property type="match status" value="1"/>
</dbReference>
<accession>A0A6G8RTK3</accession>
<keyword evidence="9 10" id="KW-0472">Membrane</keyword>
<evidence type="ECO:0000256" key="9">
    <source>
        <dbReference type="ARBA" id="ARBA00023136"/>
    </source>
</evidence>
<comment type="similarity">
    <text evidence="3">Belongs to the nicotinamide ribonucleoside (NR) uptake permease (TC 4.B.1) family.</text>
</comment>
<evidence type="ECO:0000256" key="4">
    <source>
        <dbReference type="ARBA" id="ARBA00017522"/>
    </source>
</evidence>
<evidence type="ECO:0000256" key="2">
    <source>
        <dbReference type="ARBA" id="ARBA00004651"/>
    </source>
</evidence>
<dbReference type="PANTHER" id="PTHR36122:SF2">
    <property type="entry name" value="NICOTINAMIDE RIBOSIDE TRANSPORTER PNUC"/>
    <property type="match status" value="1"/>
</dbReference>
<organism evidence="11 12">
    <name type="scientific">Acinetobacter shaoyimingii</name>
    <dbReference type="NCBI Taxonomy" id="2715164"/>
    <lineage>
        <taxon>Bacteria</taxon>
        <taxon>Pseudomonadati</taxon>
        <taxon>Pseudomonadota</taxon>
        <taxon>Gammaproteobacteria</taxon>
        <taxon>Moraxellales</taxon>
        <taxon>Moraxellaceae</taxon>
        <taxon>Acinetobacter</taxon>
    </lineage>
</organism>
<dbReference type="EMBL" id="CP049801">
    <property type="protein sequence ID" value="QIO05244.1"/>
    <property type="molecule type" value="Genomic_DNA"/>
</dbReference>
<dbReference type="Proteomes" id="UP000502297">
    <property type="component" value="Chromosome"/>
</dbReference>
<evidence type="ECO:0000313" key="11">
    <source>
        <dbReference type="EMBL" id="QIO05244.1"/>
    </source>
</evidence>
<protein>
    <recommendedName>
        <fullName evidence="4">Nicotinamide riboside transporter PnuC</fullName>
    </recommendedName>
</protein>
<dbReference type="Pfam" id="PF04973">
    <property type="entry name" value="NMN_transporter"/>
    <property type="match status" value="1"/>
</dbReference>
<dbReference type="GO" id="GO:0034257">
    <property type="term" value="F:nicotinamide riboside transmembrane transporter activity"/>
    <property type="evidence" value="ECO:0007669"/>
    <property type="project" value="InterPro"/>
</dbReference>
<evidence type="ECO:0000256" key="1">
    <source>
        <dbReference type="ARBA" id="ARBA00002672"/>
    </source>
</evidence>
<dbReference type="RefSeq" id="WP_166222171.1">
    <property type="nucleotide sequence ID" value="NZ_CP049801.1"/>
</dbReference>
<evidence type="ECO:0000313" key="12">
    <source>
        <dbReference type="Proteomes" id="UP000502297"/>
    </source>
</evidence>
<evidence type="ECO:0000256" key="3">
    <source>
        <dbReference type="ARBA" id="ARBA00006669"/>
    </source>
</evidence>
<keyword evidence="12" id="KW-1185">Reference proteome</keyword>
<dbReference type="GO" id="GO:0005886">
    <property type="term" value="C:plasma membrane"/>
    <property type="evidence" value="ECO:0007669"/>
    <property type="project" value="UniProtKB-SubCell"/>
</dbReference>
<gene>
    <name evidence="11" type="ORF">G8E00_04330</name>
</gene>
<evidence type="ECO:0000256" key="5">
    <source>
        <dbReference type="ARBA" id="ARBA00022448"/>
    </source>
</evidence>
<dbReference type="NCBIfam" id="TIGR01528">
    <property type="entry name" value="NMN_trans_PnuC"/>
    <property type="match status" value="1"/>
</dbReference>